<dbReference type="Gene3D" id="3.30.530.20">
    <property type="match status" value="1"/>
</dbReference>
<feature type="domain" description="Activator of Hsp90 ATPase homologue 1/2-like C-terminal" evidence="2">
    <location>
        <begin position="28"/>
        <end position="159"/>
    </location>
</feature>
<dbReference type="InterPro" id="IPR023393">
    <property type="entry name" value="START-like_dom_sf"/>
</dbReference>
<gene>
    <name evidence="3" type="ORF">GCM10009741_32120</name>
</gene>
<protein>
    <submittedName>
        <fullName evidence="3">SRPBCC family protein</fullName>
    </submittedName>
</protein>
<dbReference type="SUPFAM" id="SSF55961">
    <property type="entry name" value="Bet v1-like"/>
    <property type="match status" value="1"/>
</dbReference>
<evidence type="ECO:0000256" key="1">
    <source>
        <dbReference type="ARBA" id="ARBA00006817"/>
    </source>
</evidence>
<evidence type="ECO:0000259" key="2">
    <source>
        <dbReference type="Pfam" id="PF08327"/>
    </source>
</evidence>
<sequence>MVNTGPMEPLEITTPDDTTILVRTSLAAPRSSVWRAWTTPDLIRRWWSGGFGEHTVADVDLRPGGAWRYVLLMADGGEVSFHGEYAEVVPFERLVWSEVYEGAPEEESTVVTAEFADAGEGTTALSVLIRSRDKANRDAVLASGFEAGLESGYAVLEQLAS</sequence>
<dbReference type="InterPro" id="IPR013538">
    <property type="entry name" value="ASHA1/2-like_C"/>
</dbReference>
<proteinExistence type="inferred from homology"/>
<name>A0ABN2AXU5_9ACTN</name>
<reference evidence="3 4" key="1">
    <citation type="journal article" date="2019" name="Int. J. Syst. Evol. Microbiol.">
        <title>The Global Catalogue of Microorganisms (GCM) 10K type strain sequencing project: providing services to taxonomists for standard genome sequencing and annotation.</title>
        <authorList>
            <consortium name="The Broad Institute Genomics Platform"/>
            <consortium name="The Broad Institute Genome Sequencing Center for Infectious Disease"/>
            <person name="Wu L."/>
            <person name="Ma J."/>
        </authorList>
    </citation>
    <scope>NUCLEOTIDE SEQUENCE [LARGE SCALE GENOMIC DNA]</scope>
    <source>
        <strain evidence="3 4">JCM 14303</strain>
    </source>
</reference>
<keyword evidence="4" id="KW-1185">Reference proteome</keyword>
<organism evidence="3 4">
    <name type="scientific">Kribbella lupini</name>
    <dbReference type="NCBI Taxonomy" id="291602"/>
    <lineage>
        <taxon>Bacteria</taxon>
        <taxon>Bacillati</taxon>
        <taxon>Actinomycetota</taxon>
        <taxon>Actinomycetes</taxon>
        <taxon>Propionibacteriales</taxon>
        <taxon>Kribbellaceae</taxon>
        <taxon>Kribbella</taxon>
    </lineage>
</organism>
<dbReference type="EMBL" id="BAAANC010000002">
    <property type="protein sequence ID" value="GAA1527899.1"/>
    <property type="molecule type" value="Genomic_DNA"/>
</dbReference>
<accession>A0ABN2AXU5</accession>
<evidence type="ECO:0000313" key="3">
    <source>
        <dbReference type="EMBL" id="GAA1527899.1"/>
    </source>
</evidence>
<dbReference type="Pfam" id="PF08327">
    <property type="entry name" value="AHSA1"/>
    <property type="match status" value="1"/>
</dbReference>
<comment type="similarity">
    <text evidence="1">Belongs to the AHA1 family.</text>
</comment>
<comment type="caution">
    <text evidence="3">The sequence shown here is derived from an EMBL/GenBank/DDBJ whole genome shotgun (WGS) entry which is preliminary data.</text>
</comment>
<evidence type="ECO:0000313" key="4">
    <source>
        <dbReference type="Proteomes" id="UP001500363"/>
    </source>
</evidence>
<dbReference type="Proteomes" id="UP001500363">
    <property type="component" value="Unassembled WGS sequence"/>
</dbReference>